<organism evidence="1 2">
    <name type="scientific">Leptospira kirschneri serovar Pomona</name>
    <dbReference type="NCBI Taxonomy" id="561005"/>
    <lineage>
        <taxon>Bacteria</taxon>
        <taxon>Pseudomonadati</taxon>
        <taxon>Spirochaetota</taxon>
        <taxon>Spirochaetia</taxon>
        <taxon>Leptospirales</taxon>
        <taxon>Leptospiraceae</taxon>
        <taxon>Leptospira</taxon>
    </lineage>
</organism>
<proteinExistence type="predicted"/>
<accession>A0A1T1E3G4</accession>
<reference evidence="1 2" key="1">
    <citation type="submission" date="2017-02" db="EMBL/GenBank/DDBJ databases">
        <title>Comparative genomic analysis of Brazilian Leptospira kirschneri strains of different serogroups.</title>
        <authorList>
            <person name="Moreno L.Z."/>
            <person name="Miraglia F."/>
            <person name="Kremer F.S."/>
            <person name="Eslabao M.R."/>
            <person name="Lilenbaum W."/>
            <person name="Dellagostin O.A."/>
            <person name="Moreno A.M."/>
        </authorList>
    </citation>
    <scope>NUCLEOTIDE SEQUENCE [LARGE SCALE GENOMIC DNA]</scope>
    <source>
        <strain evidence="1 2">M110/06</strain>
    </source>
</reference>
<comment type="caution">
    <text evidence="1">The sequence shown here is derived from an EMBL/GenBank/DDBJ whole genome shotgun (WGS) entry which is preliminary data.</text>
</comment>
<evidence type="ECO:0000313" key="2">
    <source>
        <dbReference type="Proteomes" id="UP000191008"/>
    </source>
</evidence>
<dbReference type="AlphaFoldDB" id="A0A1T1E3G4"/>
<dbReference type="Proteomes" id="UP000191008">
    <property type="component" value="Unassembled WGS sequence"/>
</dbReference>
<sequence length="63" mass="7773">MLRNYKSFQYNGFCGNYHFLLRIQKRLILKFWDRPFIIYENHFLDNVLKSNLYASKNVRVPTK</sequence>
<protein>
    <submittedName>
        <fullName evidence="1">Uncharacterized protein</fullName>
    </submittedName>
</protein>
<name>A0A1T1E3G4_9LEPT</name>
<gene>
    <name evidence="1" type="ORF">B1J93_00900</name>
</gene>
<dbReference type="EMBL" id="MVIT01000024">
    <property type="protein sequence ID" value="OOV47632.1"/>
    <property type="molecule type" value="Genomic_DNA"/>
</dbReference>
<evidence type="ECO:0000313" key="1">
    <source>
        <dbReference type="EMBL" id="OOV47632.1"/>
    </source>
</evidence>